<dbReference type="CDD" id="cd17574">
    <property type="entry name" value="REC_OmpR"/>
    <property type="match status" value="1"/>
</dbReference>
<keyword evidence="3" id="KW-0238">DNA-binding</keyword>
<keyword evidence="2" id="KW-0902">Two-component regulatory system</keyword>
<dbReference type="EMBL" id="JBEXIP010000058">
    <property type="protein sequence ID" value="MET8438408.1"/>
    <property type="molecule type" value="Genomic_DNA"/>
</dbReference>
<sequence>MARIVFIEDDPTIGGGLAPTLRVLGRDSQWCGDGAAALKNIEASPADLVLVDLGLPDIDGFVLCRTLREQAPDAVLVVLTARTGEMDVIQALECGADDYLTRA</sequence>
<name>A0ABV2UKN7_9ACTN</name>
<dbReference type="InterPro" id="IPR039420">
    <property type="entry name" value="WalR-like"/>
</dbReference>
<gene>
    <name evidence="6" type="ORF">ABZV61_37980</name>
</gene>
<dbReference type="PANTHER" id="PTHR48111">
    <property type="entry name" value="REGULATOR OF RPOS"/>
    <property type="match status" value="1"/>
</dbReference>
<organism evidence="6 7">
    <name type="scientific">Streptomyces sp. 900116325</name>
    <dbReference type="NCBI Taxonomy" id="3154295"/>
    <lineage>
        <taxon>Bacteria</taxon>
        <taxon>Bacillati</taxon>
        <taxon>Actinomycetota</taxon>
        <taxon>Actinomycetes</taxon>
        <taxon>Kitasatosporales</taxon>
        <taxon>Streptomycetaceae</taxon>
        <taxon>Streptomyces</taxon>
    </lineage>
</organism>
<dbReference type="InterPro" id="IPR011006">
    <property type="entry name" value="CheY-like_superfamily"/>
</dbReference>
<proteinExistence type="predicted"/>
<dbReference type="PROSITE" id="PS50110">
    <property type="entry name" value="RESPONSE_REGULATORY"/>
    <property type="match status" value="1"/>
</dbReference>
<keyword evidence="7" id="KW-1185">Reference proteome</keyword>
<evidence type="ECO:0000256" key="1">
    <source>
        <dbReference type="ARBA" id="ARBA00022553"/>
    </source>
</evidence>
<dbReference type="Pfam" id="PF00072">
    <property type="entry name" value="Response_reg"/>
    <property type="match status" value="1"/>
</dbReference>
<dbReference type="PANTHER" id="PTHR48111:SF40">
    <property type="entry name" value="PHOSPHATE REGULON TRANSCRIPTIONAL REGULATORY PROTEIN PHOB"/>
    <property type="match status" value="1"/>
</dbReference>
<evidence type="ECO:0000313" key="6">
    <source>
        <dbReference type="EMBL" id="MET8438408.1"/>
    </source>
</evidence>
<reference evidence="6 7" key="1">
    <citation type="submission" date="2024-06" db="EMBL/GenBank/DDBJ databases">
        <title>The Natural Products Discovery Center: Release of the First 8490 Sequenced Strains for Exploring Actinobacteria Biosynthetic Diversity.</title>
        <authorList>
            <person name="Kalkreuter E."/>
            <person name="Kautsar S.A."/>
            <person name="Yang D."/>
            <person name="Bader C.D."/>
            <person name="Teijaro C.N."/>
            <person name="Fluegel L."/>
            <person name="Davis C.M."/>
            <person name="Simpson J.R."/>
            <person name="Lauterbach L."/>
            <person name="Steele A.D."/>
            <person name="Gui C."/>
            <person name="Meng S."/>
            <person name="Li G."/>
            <person name="Viehrig K."/>
            <person name="Ye F."/>
            <person name="Su P."/>
            <person name="Kiefer A.F."/>
            <person name="Nichols A."/>
            <person name="Cepeda A.J."/>
            <person name="Yan W."/>
            <person name="Fan B."/>
            <person name="Jiang Y."/>
            <person name="Adhikari A."/>
            <person name="Zheng C.-J."/>
            <person name="Schuster L."/>
            <person name="Cowan T.M."/>
            <person name="Smanski M.J."/>
            <person name="Chevrette M.G."/>
            <person name="De Carvalho L.P.S."/>
            <person name="Shen B."/>
        </authorList>
    </citation>
    <scope>NUCLEOTIDE SEQUENCE [LARGE SCALE GENOMIC DNA]</scope>
    <source>
        <strain evidence="6 7">NPDC005137</strain>
    </source>
</reference>
<comment type="caution">
    <text evidence="6">The sequence shown here is derived from an EMBL/GenBank/DDBJ whole genome shotgun (WGS) entry which is preliminary data.</text>
</comment>
<accession>A0ABV2UKN7</accession>
<dbReference type="InterPro" id="IPR001789">
    <property type="entry name" value="Sig_transdc_resp-reg_receiver"/>
</dbReference>
<dbReference type="SMART" id="SM00448">
    <property type="entry name" value="REC"/>
    <property type="match status" value="1"/>
</dbReference>
<evidence type="ECO:0000256" key="4">
    <source>
        <dbReference type="PROSITE-ProRule" id="PRU00169"/>
    </source>
</evidence>
<protein>
    <submittedName>
        <fullName evidence="6">Response regulator</fullName>
    </submittedName>
</protein>
<dbReference type="Gene3D" id="3.40.50.2300">
    <property type="match status" value="1"/>
</dbReference>
<keyword evidence="1 4" id="KW-0597">Phosphoprotein</keyword>
<evidence type="ECO:0000256" key="3">
    <source>
        <dbReference type="ARBA" id="ARBA00023125"/>
    </source>
</evidence>
<dbReference type="Proteomes" id="UP001550044">
    <property type="component" value="Unassembled WGS sequence"/>
</dbReference>
<evidence type="ECO:0000259" key="5">
    <source>
        <dbReference type="PROSITE" id="PS50110"/>
    </source>
</evidence>
<evidence type="ECO:0000256" key="2">
    <source>
        <dbReference type="ARBA" id="ARBA00023012"/>
    </source>
</evidence>
<evidence type="ECO:0000313" key="7">
    <source>
        <dbReference type="Proteomes" id="UP001550044"/>
    </source>
</evidence>
<feature type="modified residue" description="4-aspartylphosphate" evidence="4">
    <location>
        <position position="52"/>
    </location>
</feature>
<feature type="domain" description="Response regulatory" evidence="5">
    <location>
        <begin position="3"/>
        <end position="103"/>
    </location>
</feature>
<dbReference type="RefSeq" id="WP_356712827.1">
    <property type="nucleotide sequence ID" value="NZ_JBEXIP010000058.1"/>
</dbReference>
<dbReference type="SUPFAM" id="SSF52172">
    <property type="entry name" value="CheY-like"/>
    <property type="match status" value="1"/>
</dbReference>